<dbReference type="PANTHER" id="PTHR30096:SF0">
    <property type="entry name" value="4,5-DOPA DIOXYGENASE EXTRADIOL-LIKE PROTEIN"/>
    <property type="match status" value="1"/>
</dbReference>
<dbReference type="Gene3D" id="3.40.830.10">
    <property type="entry name" value="LigB-like"/>
    <property type="match status" value="1"/>
</dbReference>
<evidence type="ECO:0000256" key="5">
    <source>
        <dbReference type="ARBA" id="ARBA00023002"/>
    </source>
</evidence>
<dbReference type="AlphaFoldDB" id="A0A814E6P5"/>
<dbReference type="InterPro" id="IPR014436">
    <property type="entry name" value="Extradiol_dOase_DODA"/>
</dbReference>
<gene>
    <name evidence="7" type="ORF">PYM288_LOCUS12827</name>
</gene>
<evidence type="ECO:0000313" key="7">
    <source>
        <dbReference type="EMBL" id="CAF0965346.1"/>
    </source>
</evidence>
<comment type="caution">
    <text evidence="7">The sequence shown here is derived from an EMBL/GenBank/DDBJ whole genome shotgun (WGS) entry which is preliminary data.</text>
</comment>
<reference evidence="7" key="1">
    <citation type="submission" date="2021-02" db="EMBL/GenBank/DDBJ databases">
        <authorList>
            <person name="Nowell W R."/>
        </authorList>
    </citation>
    <scope>NUCLEOTIDE SEQUENCE</scope>
</reference>
<dbReference type="InterPro" id="IPR004183">
    <property type="entry name" value="Xdiol_dOase_suB"/>
</dbReference>
<protein>
    <recommendedName>
        <fullName evidence="6">Extradiol ring-cleavage dioxygenase class III enzyme subunit B domain-containing protein</fullName>
    </recommendedName>
</protein>
<accession>A0A814E6P5</accession>
<evidence type="ECO:0000256" key="4">
    <source>
        <dbReference type="ARBA" id="ARBA00022833"/>
    </source>
</evidence>
<comment type="cofactor">
    <cofactor evidence="1">
        <name>Zn(2+)</name>
        <dbReference type="ChEBI" id="CHEBI:29105"/>
    </cofactor>
</comment>
<dbReference type="EMBL" id="CAJNOH010000245">
    <property type="protein sequence ID" value="CAF0965346.1"/>
    <property type="molecule type" value="Genomic_DNA"/>
</dbReference>
<evidence type="ECO:0000256" key="1">
    <source>
        <dbReference type="ARBA" id="ARBA00001947"/>
    </source>
</evidence>
<evidence type="ECO:0000259" key="6">
    <source>
        <dbReference type="Pfam" id="PF02900"/>
    </source>
</evidence>
<evidence type="ECO:0000313" key="8">
    <source>
        <dbReference type="Proteomes" id="UP000663854"/>
    </source>
</evidence>
<dbReference type="Pfam" id="PF02900">
    <property type="entry name" value="LigB"/>
    <property type="match status" value="1"/>
</dbReference>
<keyword evidence="3" id="KW-0479">Metal-binding</keyword>
<organism evidence="7 8">
    <name type="scientific">Rotaria sordida</name>
    <dbReference type="NCBI Taxonomy" id="392033"/>
    <lineage>
        <taxon>Eukaryota</taxon>
        <taxon>Metazoa</taxon>
        <taxon>Spiralia</taxon>
        <taxon>Gnathifera</taxon>
        <taxon>Rotifera</taxon>
        <taxon>Eurotatoria</taxon>
        <taxon>Bdelloidea</taxon>
        <taxon>Philodinida</taxon>
        <taxon>Philodinidae</taxon>
        <taxon>Rotaria</taxon>
    </lineage>
</organism>
<dbReference type="Proteomes" id="UP000663854">
    <property type="component" value="Unassembled WGS sequence"/>
</dbReference>
<name>A0A814E6P5_9BILA</name>
<evidence type="ECO:0000256" key="2">
    <source>
        <dbReference type="ARBA" id="ARBA00007581"/>
    </source>
</evidence>
<keyword evidence="5" id="KW-0560">Oxidoreductase</keyword>
<sequence length="297" mass="32712">MYFNEQQGTLPTTGILCGFDKYSSISMSSSKQPAVFVTHGAGPCWFVDGNDFPSFAGIDKNSAGAAWFRQLPHQLGQNEQNKPKAILCITAHWETSGVVNISAQSQHTDLYYDYGGFPKETYEIKFQPKGDLQLSQKALDLLKQSGINAVLNSKRNFDHGVFIPLKLMYPNADIPVVSMSILSNYSPEQHIAIGKALSPLREQGVLIFGSGSITHGRASRAQSHEFVDAITNTLQTLSPDAREQALINWTMLPYARENHGQEDHLIPLHVIVGAAGQDKCHLLNQHLSKTLAAYAFL</sequence>
<dbReference type="CDD" id="cd07363">
    <property type="entry name" value="45_DOPA_Dioxygenase"/>
    <property type="match status" value="1"/>
</dbReference>
<dbReference type="GO" id="GO:0008198">
    <property type="term" value="F:ferrous iron binding"/>
    <property type="evidence" value="ECO:0007669"/>
    <property type="project" value="InterPro"/>
</dbReference>
<proteinExistence type="inferred from homology"/>
<dbReference type="PIRSF" id="PIRSF006157">
    <property type="entry name" value="Doxgns_DODA"/>
    <property type="match status" value="1"/>
</dbReference>
<evidence type="ECO:0000256" key="3">
    <source>
        <dbReference type="ARBA" id="ARBA00022723"/>
    </source>
</evidence>
<dbReference type="PANTHER" id="PTHR30096">
    <property type="entry name" value="4,5-DOPA DIOXYGENASE EXTRADIOL-LIKE PROTEIN"/>
    <property type="match status" value="1"/>
</dbReference>
<dbReference type="GO" id="GO:0008270">
    <property type="term" value="F:zinc ion binding"/>
    <property type="evidence" value="ECO:0007669"/>
    <property type="project" value="InterPro"/>
</dbReference>
<dbReference type="GO" id="GO:0016702">
    <property type="term" value="F:oxidoreductase activity, acting on single donors with incorporation of molecular oxygen, incorporation of two atoms of oxygen"/>
    <property type="evidence" value="ECO:0007669"/>
    <property type="project" value="UniProtKB-ARBA"/>
</dbReference>
<comment type="similarity">
    <text evidence="2">Belongs to the DODA-type extradiol aromatic ring-opening dioxygenase family.</text>
</comment>
<keyword evidence="4" id="KW-0862">Zinc</keyword>
<feature type="domain" description="Extradiol ring-cleavage dioxygenase class III enzyme subunit B" evidence="6">
    <location>
        <begin position="79"/>
        <end position="288"/>
    </location>
</feature>
<dbReference type="SUPFAM" id="SSF53213">
    <property type="entry name" value="LigB-like"/>
    <property type="match status" value="1"/>
</dbReference>